<accession>X1DJI3</accession>
<organism evidence="1">
    <name type="scientific">marine sediment metagenome</name>
    <dbReference type="NCBI Taxonomy" id="412755"/>
    <lineage>
        <taxon>unclassified sequences</taxon>
        <taxon>metagenomes</taxon>
        <taxon>ecological metagenomes</taxon>
    </lineage>
</organism>
<dbReference type="EMBL" id="BART01042072">
    <property type="protein sequence ID" value="GAH20362.1"/>
    <property type="molecule type" value="Genomic_DNA"/>
</dbReference>
<protein>
    <submittedName>
        <fullName evidence="1">Uncharacterized protein</fullName>
    </submittedName>
</protein>
<evidence type="ECO:0000313" key="1">
    <source>
        <dbReference type="EMBL" id="GAH20362.1"/>
    </source>
</evidence>
<feature type="non-terminal residue" evidence="1">
    <location>
        <position position="1"/>
    </location>
</feature>
<comment type="caution">
    <text evidence="1">The sequence shown here is derived from an EMBL/GenBank/DDBJ whole genome shotgun (WGS) entry which is preliminary data.</text>
</comment>
<gene>
    <name evidence="1" type="ORF">S01H4_67168</name>
</gene>
<dbReference type="AlphaFoldDB" id="X1DJI3"/>
<sequence>DEVGNTVPLAEHNHFDIYSLYIQGGFYGCR</sequence>
<reference evidence="1" key="1">
    <citation type="journal article" date="2014" name="Front. Microbiol.">
        <title>High frequency of phylogenetically diverse reductive dehalogenase-homologous genes in deep subseafloor sedimentary metagenomes.</title>
        <authorList>
            <person name="Kawai M."/>
            <person name="Futagami T."/>
            <person name="Toyoda A."/>
            <person name="Takaki Y."/>
            <person name="Nishi S."/>
            <person name="Hori S."/>
            <person name="Arai W."/>
            <person name="Tsubouchi T."/>
            <person name="Morono Y."/>
            <person name="Uchiyama I."/>
            <person name="Ito T."/>
            <person name="Fujiyama A."/>
            <person name="Inagaki F."/>
            <person name="Takami H."/>
        </authorList>
    </citation>
    <scope>NUCLEOTIDE SEQUENCE</scope>
    <source>
        <strain evidence="1">Expedition CK06-06</strain>
    </source>
</reference>
<name>X1DJI3_9ZZZZ</name>
<proteinExistence type="predicted"/>